<sequence length="179" mass="20309">MRSLSYIFPIAHFLHVGTAFELISPDLTNGVDISSKYVNITWRWNDADRTEFSENNYTSLQVNWMGLVDSEKVEIVFGDISSIYSSETEQYLWYPQMQRDWITRQHKQYSSDRVFQFIISVFPGNDTGSGTDFPTEQFAIKGHKSVANSAAPVQTQASYLAVFAALVGWGVLAWASRIS</sequence>
<dbReference type="EMBL" id="JANRMS010000992">
    <property type="protein sequence ID" value="KAJ3532114.1"/>
    <property type="molecule type" value="Genomic_DNA"/>
</dbReference>
<protein>
    <submittedName>
        <fullName evidence="1">Uncharacterized protein</fullName>
    </submittedName>
</protein>
<comment type="caution">
    <text evidence="1">The sequence shown here is derived from an EMBL/GenBank/DDBJ whole genome shotgun (WGS) entry which is preliminary data.</text>
</comment>
<dbReference type="Proteomes" id="UP001148629">
    <property type="component" value="Unassembled WGS sequence"/>
</dbReference>
<evidence type="ECO:0000313" key="1">
    <source>
        <dbReference type="EMBL" id="KAJ3532114.1"/>
    </source>
</evidence>
<organism evidence="1 2">
    <name type="scientific">Fusarium decemcellulare</name>
    <dbReference type="NCBI Taxonomy" id="57161"/>
    <lineage>
        <taxon>Eukaryota</taxon>
        <taxon>Fungi</taxon>
        <taxon>Dikarya</taxon>
        <taxon>Ascomycota</taxon>
        <taxon>Pezizomycotina</taxon>
        <taxon>Sordariomycetes</taxon>
        <taxon>Hypocreomycetidae</taxon>
        <taxon>Hypocreales</taxon>
        <taxon>Nectriaceae</taxon>
        <taxon>Fusarium</taxon>
        <taxon>Fusarium decemcellulare species complex</taxon>
    </lineage>
</organism>
<gene>
    <name evidence="1" type="ORF">NM208_g8581</name>
</gene>
<keyword evidence="2" id="KW-1185">Reference proteome</keyword>
<proteinExistence type="predicted"/>
<name>A0ACC1S4Q6_9HYPO</name>
<reference evidence="1" key="1">
    <citation type="submission" date="2022-08" db="EMBL/GenBank/DDBJ databases">
        <title>Genome Sequence of Fusarium decemcellulare.</title>
        <authorList>
            <person name="Buettner E."/>
        </authorList>
    </citation>
    <scope>NUCLEOTIDE SEQUENCE</scope>
    <source>
        <strain evidence="1">Babe19</strain>
    </source>
</reference>
<accession>A0ACC1S4Q6</accession>
<evidence type="ECO:0000313" key="2">
    <source>
        <dbReference type="Proteomes" id="UP001148629"/>
    </source>
</evidence>